<accession>A0A9D4GNM9</accession>
<reference evidence="3" key="2">
    <citation type="submission" date="2020-11" db="EMBL/GenBank/DDBJ databases">
        <authorList>
            <person name="McCartney M.A."/>
            <person name="Auch B."/>
            <person name="Kono T."/>
            <person name="Mallez S."/>
            <person name="Becker A."/>
            <person name="Gohl D.M."/>
            <person name="Silverstein K.A.T."/>
            <person name="Koren S."/>
            <person name="Bechman K.B."/>
            <person name="Herman A."/>
            <person name="Abrahante J.E."/>
            <person name="Garbe J."/>
        </authorList>
    </citation>
    <scope>NUCLEOTIDE SEQUENCE</scope>
    <source>
        <strain evidence="3">Duluth1</strain>
        <tissue evidence="3">Whole animal</tissue>
    </source>
</reference>
<evidence type="ECO:0000313" key="3">
    <source>
        <dbReference type="EMBL" id="KAH3820711.1"/>
    </source>
</evidence>
<proteinExistence type="predicted"/>
<evidence type="ECO:0000256" key="2">
    <source>
        <dbReference type="SAM" id="Phobius"/>
    </source>
</evidence>
<feature type="transmembrane region" description="Helical" evidence="2">
    <location>
        <begin position="35"/>
        <end position="59"/>
    </location>
</feature>
<comment type="caution">
    <text evidence="3">The sequence shown here is derived from an EMBL/GenBank/DDBJ whole genome shotgun (WGS) entry which is preliminary data.</text>
</comment>
<organism evidence="3 4">
    <name type="scientific">Dreissena polymorpha</name>
    <name type="common">Zebra mussel</name>
    <name type="synonym">Mytilus polymorpha</name>
    <dbReference type="NCBI Taxonomy" id="45954"/>
    <lineage>
        <taxon>Eukaryota</taxon>
        <taxon>Metazoa</taxon>
        <taxon>Spiralia</taxon>
        <taxon>Lophotrochozoa</taxon>
        <taxon>Mollusca</taxon>
        <taxon>Bivalvia</taxon>
        <taxon>Autobranchia</taxon>
        <taxon>Heteroconchia</taxon>
        <taxon>Euheterodonta</taxon>
        <taxon>Imparidentia</taxon>
        <taxon>Neoheterodontei</taxon>
        <taxon>Myida</taxon>
        <taxon>Dreissenoidea</taxon>
        <taxon>Dreissenidae</taxon>
        <taxon>Dreissena</taxon>
    </lineage>
</organism>
<dbReference type="EMBL" id="JAIWYP010000005">
    <property type="protein sequence ID" value="KAH3820711.1"/>
    <property type="molecule type" value="Genomic_DNA"/>
</dbReference>
<dbReference type="AlphaFoldDB" id="A0A9D4GNM9"/>
<reference evidence="3" key="1">
    <citation type="journal article" date="2019" name="bioRxiv">
        <title>The Genome of the Zebra Mussel, Dreissena polymorpha: A Resource for Invasive Species Research.</title>
        <authorList>
            <person name="McCartney M.A."/>
            <person name="Auch B."/>
            <person name="Kono T."/>
            <person name="Mallez S."/>
            <person name="Zhang Y."/>
            <person name="Obille A."/>
            <person name="Becker A."/>
            <person name="Abrahante J.E."/>
            <person name="Garbe J."/>
            <person name="Badalamenti J.P."/>
            <person name="Herman A."/>
            <person name="Mangelson H."/>
            <person name="Liachko I."/>
            <person name="Sullivan S."/>
            <person name="Sone E.D."/>
            <person name="Koren S."/>
            <person name="Silverstein K.A.T."/>
            <person name="Beckman K.B."/>
            <person name="Gohl D.M."/>
        </authorList>
    </citation>
    <scope>NUCLEOTIDE SEQUENCE</scope>
    <source>
        <strain evidence="3">Duluth1</strain>
        <tissue evidence="3">Whole animal</tissue>
    </source>
</reference>
<keyword evidence="2" id="KW-0472">Membrane</keyword>
<feature type="coiled-coil region" evidence="1">
    <location>
        <begin position="295"/>
        <end position="322"/>
    </location>
</feature>
<keyword evidence="4" id="KW-1185">Reference proteome</keyword>
<keyword evidence="2" id="KW-1133">Transmembrane helix</keyword>
<name>A0A9D4GNM9_DREPO</name>
<keyword evidence="1" id="KW-0175">Coiled coil</keyword>
<gene>
    <name evidence="3" type="ORF">DPMN_122459</name>
</gene>
<evidence type="ECO:0000313" key="4">
    <source>
        <dbReference type="Proteomes" id="UP000828390"/>
    </source>
</evidence>
<keyword evidence="2" id="KW-0812">Transmembrane</keyword>
<sequence>MSSPCATSNCLEVKSFRVDALAIPKIADEFQHMQITVIVAGSVVGVALLVILVILTYCLRRCGPCVRIRRKSDKKPQGIVLHPFLDLSRSNSSTDRNYLKVMEYFQNFIVKAFDCELVPIPLGCINCNKTALDKLFSGLVFVIVVCANDNGNPYFKQLLARAMQKRKKQKNLLVISVTLSCFSSPITHECIADLEMITLLENIHNLSPFYKKIHAPKLKDDDSSNLIQFNIDYPEYQTLEKSIKDASPLAHFENTSSHTECDTDIKTKHICQTERNIQLHSTICGKDIHQHKPYEQNIEENRKEKKRQMASLKANLSQVNDSSSDIFYNESQAHENMRELPVASDQVSRESNRYNQRRERRCQQLEPRAPQLGSGEHSCKLTVTHPPILNYNKKVHFKTFPVLHNHQIRSRPSDYEHEHVLHASNLKEDDSSLFMPCNIDYPEYQTLKQSIIDASQWSHFENSSSQIDYDTEKDTKHICQTERKIPFLLTKCERDGHQHTPCEQYIDEKSPERKRQEEASIKANLSRFNDSSFDIFYNGAQENRQELPLASEQLGRESNGYIRTQGREPHCQHFEHHRALQFDSDETSLKMPI</sequence>
<dbReference type="Proteomes" id="UP000828390">
    <property type="component" value="Unassembled WGS sequence"/>
</dbReference>
<evidence type="ECO:0000256" key="1">
    <source>
        <dbReference type="SAM" id="Coils"/>
    </source>
</evidence>
<protein>
    <submittedName>
        <fullName evidence="3">Uncharacterized protein</fullName>
    </submittedName>
</protein>